<keyword evidence="2" id="KW-0238">DNA-binding</keyword>
<gene>
    <name evidence="2" type="ORF">B7C51_03470</name>
</gene>
<evidence type="ECO:0000313" key="3">
    <source>
        <dbReference type="Proteomes" id="UP000192727"/>
    </source>
</evidence>
<dbReference type="Gene3D" id="1.10.10.10">
    <property type="entry name" value="Winged helix-like DNA-binding domain superfamily/Winged helix DNA-binding domain"/>
    <property type="match status" value="1"/>
</dbReference>
<dbReference type="EMBL" id="CP020557">
    <property type="protein sequence ID" value="ARF67074.1"/>
    <property type="molecule type" value="Genomic_DNA"/>
</dbReference>
<feature type="domain" description="Helix-turn-helix" evidence="1">
    <location>
        <begin position="6"/>
        <end position="54"/>
    </location>
</feature>
<dbReference type="GO" id="GO:0003677">
    <property type="term" value="F:DNA binding"/>
    <property type="evidence" value="ECO:0007669"/>
    <property type="project" value="UniProtKB-KW"/>
</dbReference>
<dbReference type="InterPro" id="IPR041657">
    <property type="entry name" value="HTH_17"/>
</dbReference>
<evidence type="ECO:0000313" key="2">
    <source>
        <dbReference type="EMBL" id="ARF67074.1"/>
    </source>
</evidence>
<evidence type="ECO:0000259" key="1">
    <source>
        <dbReference type="Pfam" id="PF12728"/>
    </source>
</evidence>
<dbReference type="Pfam" id="PF12728">
    <property type="entry name" value="HTH_17"/>
    <property type="match status" value="1"/>
</dbReference>
<dbReference type="InterPro" id="IPR009061">
    <property type="entry name" value="DNA-bd_dom_put_sf"/>
</dbReference>
<organism evidence="2 3">
    <name type="scientific">Paenibacillus larvae subsp. pulvifaciens</name>
    <dbReference type="NCBI Taxonomy" id="1477"/>
    <lineage>
        <taxon>Bacteria</taxon>
        <taxon>Bacillati</taxon>
        <taxon>Bacillota</taxon>
        <taxon>Bacilli</taxon>
        <taxon>Bacillales</taxon>
        <taxon>Paenibacillaceae</taxon>
        <taxon>Paenibacillus</taxon>
    </lineage>
</organism>
<proteinExistence type="predicted"/>
<accession>A0A1V0UPG6</accession>
<reference evidence="2 3" key="1">
    <citation type="submission" date="2017-03" db="EMBL/GenBank/DDBJ databases">
        <title>Paenibacillus larvae genome sequencing.</title>
        <authorList>
            <person name="Dingman D.W."/>
        </authorList>
    </citation>
    <scope>NUCLEOTIDE SEQUENCE [LARGE SCALE GENOMIC DNA]</scope>
    <source>
        <strain evidence="2 3">SAG 10367</strain>
    </source>
</reference>
<dbReference type="RefSeq" id="WP_083038662.1">
    <property type="nucleotide sequence ID" value="NZ_CP020557.1"/>
</dbReference>
<dbReference type="AlphaFoldDB" id="A0A1V0UPG6"/>
<protein>
    <submittedName>
        <fullName evidence="2">DNA-binding protein</fullName>
    </submittedName>
</protein>
<dbReference type="InterPro" id="IPR036388">
    <property type="entry name" value="WH-like_DNA-bd_sf"/>
</dbReference>
<sequence>MERSTLTVLEVAAYIGVSDDTIYSMVREKQIPYVRVRRRILFRKETIDAWMSQQEQQLKNGGIA</sequence>
<dbReference type="NCBIfam" id="TIGR01764">
    <property type="entry name" value="excise"/>
    <property type="match status" value="1"/>
</dbReference>
<dbReference type="SUPFAM" id="SSF46955">
    <property type="entry name" value="Putative DNA-binding domain"/>
    <property type="match status" value="1"/>
</dbReference>
<dbReference type="Proteomes" id="UP000192727">
    <property type="component" value="Chromosome"/>
</dbReference>
<dbReference type="InterPro" id="IPR010093">
    <property type="entry name" value="SinI_DNA-bd"/>
</dbReference>
<name>A0A1V0UPG6_9BACL</name>